<accession>L1JBY2</accession>
<evidence type="ECO:0000313" key="7">
    <source>
        <dbReference type="Proteomes" id="UP000011087"/>
    </source>
</evidence>
<dbReference type="Gene3D" id="1.25.40.10">
    <property type="entry name" value="Tetratricopeptide repeat domain"/>
    <property type="match status" value="3"/>
</dbReference>
<dbReference type="HOGENOM" id="CLU_475267_0_0_1"/>
<dbReference type="GeneID" id="17302636"/>
<dbReference type="PANTHER" id="PTHR12558">
    <property type="entry name" value="CELL DIVISION CYCLE 16,23,27"/>
    <property type="match status" value="1"/>
</dbReference>
<dbReference type="eggNOG" id="KOG4626">
    <property type="taxonomic scope" value="Eukaryota"/>
</dbReference>
<gene>
    <name evidence="5" type="ORF">GUITHDRAFT_108094</name>
</gene>
<evidence type="ECO:0000313" key="5">
    <source>
        <dbReference type="EMBL" id="EKX46058.1"/>
    </source>
</evidence>
<dbReference type="SUPFAM" id="SSF48452">
    <property type="entry name" value="TPR-like"/>
    <property type="match status" value="2"/>
</dbReference>
<dbReference type="SMART" id="SM00386">
    <property type="entry name" value="HAT"/>
    <property type="match status" value="3"/>
</dbReference>
<feature type="compositionally biased region" description="Basic and acidic residues" evidence="4">
    <location>
        <begin position="565"/>
        <end position="574"/>
    </location>
</feature>
<feature type="repeat" description="TPR" evidence="3">
    <location>
        <begin position="161"/>
        <end position="194"/>
    </location>
</feature>
<evidence type="ECO:0000256" key="3">
    <source>
        <dbReference type="PROSITE-ProRule" id="PRU00339"/>
    </source>
</evidence>
<dbReference type="RefSeq" id="XP_005833038.1">
    <property type="nucleotide sequence ID" value="XM_005832981.1"/>
</dbReference>
<dbReference type="InterPro" id="IPR019734">
    <property type="entry name" value="TPR_rpt"/>
</dbReference>
<feature type="compositionally biased region" description="Low complexity" evidence="4">
    <location>
        <begin position="503"/>
        <end position="520"/>
    </location>
</feature>
<evidence type="ECO:0000256" key="4">
    <source>
        <dbReference type="SAM" id="MobiDB-lite"/>
    </source>
</evidence>
<proteinExistence type="inferred from homology"/>
<dbReference type="Proteomes" id="UP000011087">
    <property type="component" value="Unassembled WGS sequence"/>
</dbReference>
<feature type="compositionally biased region" description="Polar residues" evidence="4">
    <location>
        <begin position="484"/>
        <end position="493"/>
    </location>
</feature>
<dbReference type="OrthoDB" id="421075at2759"/>
<dbReference type="InterPro" id="IPR011990">
    <property type="entry name" value="TPR-like_helical_dom_sf"/>
</dbReference>
<dbReference type="EnsemblProtists" id="EKX46058">
    <property type="protein sequence ID" value="EKX46058"/>
    <property type="gene ID" value="GUITHDRAFT_108094"/>
</dbReference>
<feature type="compositionally biased region" description="Basic and acidic residues" evidence="4">
    <location>
        <begin position="524"/>
        <end position="544"/>
    </location>
</feature>
<feature type="compositionally biased region" description="Basic and acidic residues" evidence="4">
    <location>
        <begin position="32"/>
        <end position="43"/>
    </location>
</feature>
<organism evidence="5">
    <name type="scientific">Guillardia theta (strain CCMP2712)</name>
    <name type="common">Cryptophyte</name>
    <dbReference type="NCBI Taxonomy" id="905079"/>
    <lineage>
        <taxon>Eukaryota</taxon>
        <taxon>Cryptophyceae</taxon>
        <taxon>Pyrenomonadales</taxon>
        <taxon>Geminigeraceae</taxon>
        <taxon>Guillardia</taxon>
    </lineage>
</organism>
<keyword evidence="7" id="KW-1185">Reference proteome</keyword>
<protein>
    <submittedName>
        <fullName evidence="5 6">Uncharacterized protein</fullName>
    </submittedName>
</protein>
<evidence type="ECO:0000256" key="2">
    <source>
        <dbReference type="ARBA" id="ARBA00038210"/>
    </source>
</evidence>
<dbReference type="PaxDb" id="55529-EKX46058"/>
<dbReference type="OMA" id="KCQFKAH"/>
<dbReference type="SMART" id="SM00028">
    <property type="entry name" value="TPR"/>
    <property type="match status" value="2"/>
</dbReference>
<name>L1JBY2_GUITC</name>
<comment type="similarity">
    <text evidence="2">Belongs to the APC3/CDC27 family.</text>
</comment>
<evidence type="ECO:0000256" key="1">
    <source>
        <dbReference type="ARBA" id="ARBA00022803"/>
    </source>
</evidence>
<dbReference type="KEGG" id="gtt:GUITHDRAFT_108094"/>
<dbReference type="PANTHER" id="PTHR12558:SF13">
    <property type="entry name" value="CELL DIVISION CYCLE PROTEIN 27 HOMOLOG"/>
    <property type="match status" value="1"/>
</dbReference>
<dbReference type="Pfam" id="PF14559">
    <property type="entry name" value="TPR_19"/>
    <property type="match status" value="1"/>
</dbReference>
<feature type="region of interest" description="Disordered" evidence="4">
    <location>
        <begin position="482"/>
        <end position="574"/>
    </location>
</feature>
<keyword evidence="1 3" id="KW-0802">TPR repeat</keyword>
<reference evidence="7" key="2">
    <citation type="submission" date="2012-11" db="EMBL/GenBank/DDBJ databases">
        <authorList>
            <person name="Kuo A."/>
            <person name="Curtis B.A."/>
            <person name="Tanifuji G."/>
            <person name="Burki F."/>
            <person name="Gruber A."/>
            <person name="Irimia M."/>
            <person name="Maruyama S."/>
            <person name="Arias M.C."/>
            <person name="Ball S.G."/>
            <person name="Gile G.H."/>
            <person name="Hirakawa Y."/>
            <person name="Hopkins J.F."/>
            <person name="Rensing S.A."/>
            <person name="Schmutz J."/>
            <person name="Symeonidi A."/>
            <person name="Elias M."/>
            <person name="Eveleigh R.J."/>
            <person name="Herman E.K."/>
            <person name="Klute M.J."/>
            <person name="Nakayama T."/>
            <person name="Obornik M."/>
            <person name="Reyes-Prieto A."/>
            <person name="Armbrust E.V."/>
            <person name="Aves S.J."/>
            <person name="Beiko R.G."/>
            <person name="Coutinho P."/>
            <person name="Dacks J.B."/>
            <person name="Durnford D.G."/>
            <person name="Fast N.M."/>
            <person name="Green B.R."/>
            <person name="Grisdale C."/>
            <person name="Hempe F."/>
            <person name="Henrissat B."/>
            <person name="Hoppner M.P."/>
            <person name="Ishida K.-I."/>
            <person name="Kim E."/>
            <person name="Koreny L."/>
            <person name="Kroth P.G."/>
            <person name="Liu Y."/>
            <person name="Malik S.-B."/>
            <person name="Maier U.G."/>
            <person name="McRose D."/>
            <person name="Mock T."/>
            <person name="Neilson J.A."/>
            <person name="Onodera N.T."/>
            <person name="Poole A.M."/>
            <person name="Pritham E.J."/>
            <person name="Richards T.A."/>
            <person name="Rocap G."/>
            <person name="Roy S.W."/>
            <person name="Sarai C."/>
            <person name="Schaack S."/>
            <person name="Shirato S."/>
            <person name="Slamovits C.H."/>
            <person name="Spencer D.F."/>
            <person name="Suzuki S."/>
            <person name="Worden A.Z."/>
            <person name="Zauner S."/>
            <person name="Barry K."/>
            <person name="Bell C."/>
            <person name="Bharti A.K."/>
            <person name="Crow J.A."/>
            <person name="Grimwood J."/>
            <person name="Kramer R."/>
            <person name="Lindquist E."/>
            <person name="Lucas S."/>
            <person name="Salamov A."/>
            <person name="McFadden G.I."/>
            <person name="Lane C.E."/>
            <person name="Keeling P.J."/>
            <person name="Gray M.W."/>
            <person name="Grigoriev I.V."/>
            <person name="Archibald J.M."/>
        </authorList>
    </citation>
    <scope>NUCLEOTIDE SEQUENCE</scope>
    <source>
        <strain evidence="7">CCMP2712</strain>
    </source>
</reference>
<evidence type="ECO:0000313" key="6">
    <source>
        <dbReference type="EnsemblProtists" id="EKX46058"/>
    </source>
</evidence>
<dbReference type="PROSITE" id="PS50005">
    <property type="entry name" value="TPR"/>
    <property type="match status" value="1"/>
</dbReference>
<reference evidence="5 7" key="1">
    <citation type="journal article" date="2012" name="Nature">
        <title>Algal genomes reveal evolutionary mosaicism and the fate of nucleomorphs.</title>
        <authorList>
            <consortium name="DOE Joint Genome Institute"/>
            <person name="Curtis B.A."/>
            <person name="Tanifuji G."/>
            <person name="Burki F."/>
            <person name="Gruber A."/>
            <person name="Irimia M."/>
            <person name="Maruyama S."/>
            <person name="Arias M.C."/>
            <person name="Ball S.G."/>
            <person name="Gile G.H."/>
            <person name="Hirakawa Y."/>
            <person name="Hopkins J.F."/>
            <person name="Kuo A."/>
            <person name="Rensing S.A."/>
            <person name="Schmutz J."/>
            <person name="Symeonidi A."/>
            <person name="Elias M."/>
            <person name="Eveleigh R.J."/>
            <person name="Herman E.K."/>
            <person name="Klute M.J."/>
            <person name="Nakayama T."/>
            <person name="Obornik M."/>
            <person name="Reyes-Prieto A."/>
            <person name="Armbrust E.V."/>
            <person name="Aves S.J."/>
            <person name="Beiko R.G."/>
            <person name="Coutinho P."/>
            <person name="Dacks J.B."/>
            <person name="Durnford D.G."/>
            <person name="Fast N.M."/>
            <person name="Green B.R."/>
            <person name="Grisdale C.J."/>
            <person name="Hempel F."/>
            <person name="Henrissat B."/>
            <person name="Hoppner M.P."/>
            <person name="Ishida K."/>
            <person name="Kim E."/>
            <person name="Koreny L."/>
            <person name="Kroth P.G."/>
            <person name="Liu Y."/>
            <person name="Malik S.B."/>
            <person name="Maier U.G."/>
            <person name="McRose D."/>
            <person name="Mock T."/>
            <person name="Neilson J.A."/>
            <person name="Onodera N.T."/>
            <person name="Poole A.M."/>
            <person name="Pritham E.J."/>
            <person name="Richards T.A."/>
            <person name="Rocap G."/>
            <person name="Roy S.W."/>
            <person name="Sarai C."/>
            <person name="Schaack S."/>
            <person name="Shirato S."/>
            <person name="Slamovits C.H."/>
            <person name="Spencer D.F."/>
            <person name="Suzuki S."/>
            <person name="Worden A.Z."/>
            <person name="Zauner S."/>
            <person name="Barry K."/>
            <person name="Bell C."/>
            <person name="Bharti A.K."/>
            <person name="Crow J.A."/>
            <person name="Grimwood J."/>
            <person name="Kramer R."/>
            <person name="Lindquist E."/>
            <person name="Lucas S."/>
            <person name="Salamov A."/>
            <person name="McFadden G.I."/>
            <person name="Lane C.E."/>
            <person name="Keeling P.J."/>
            <person name="Gray M.W."/>
            <person name="Grigoriev I.V."/>
            <person name="Archibald J.M."/>
        </authorList>
    </citation>
    <scope>NUCLEOTIDE SEQUENCE</scope>
    <source>
        <strain evidence="5 7">CCMP2712</strain>
    </source>
</reference>
<sequence>MIQLLEKRARKRLQNIKNMTIDDQPKEQLAADEERREELEKELGPLFQIGASPDGPWSTDEDGTRRTTLVKEQEAEVARMYEGVLNINPNDFAMIMKYARFEKEERHMMRHAIDLFEDALRLIPNDVEALRYGNLCLNDFKDFKAAYGLYHSALQADPKNHRAHYGMAYLHQQLGNRTKAAHHYELSLTLNPSFFPTLGNYASMLYLDHVDKRMGKKITDDIKRAAKLYETATLLQPSNTANLLNYGMLLENVFGEEVKAEFLYRTALTLEETNCDAICMLSKLIFKGKEDVGEVQSLLYQALETNPSHVQTLLRLGELYHNHLTNMSNHKIQAKEANPRISASAQLTNSQQFYESALQLDPNNVDVLNSLATLYAEMDSSDLNYTCSAEERELSCILNIGSYMMDSKQDMPTAKRLFRQALKLQPDHPGALCYNALAEALTGRNFTLAYFLMDRARALAPNEIHIQEALLSLDTLAMKERWDPTSSSKNNPPSLYVASIPVSGKSKSDPSSSGNQTSSSQGKGKAENKSEEKLEFEGPRRGYYYEELGNLRQIPSDIPDGSDLTDPRHEWNQF</sequence>
<dbReference type="GO" id="GO:0006396">
    <property type="term" value="P:RNA processing"/>
    <property type="evidence" value="ECO:0007669"/>
    <property type="project" value="InterPro"/>
</dbReference>
<feature type="region of interest" description="Disordered" evidence="4">
    <location>
        <begin position="21"/>
        <end position="63"/>
    </location>
</feature>
<dbReference type="InterPro" id="IPR003107">
    <property type="entry name" value="HAT"/>
</dbReference>
<dbReference type="EMBL" id="JH992996">
    <property type="protein sequence ID" value="EKX46058.1"/>
    <property type="molecule type" value="Genomic_DNA"/>
</dbReference>
<reference evidence="6" key="3">
    <citation type="submission" date="2016-03" db="UniProtKB">
        <authorList>
            <consortium name="EnsemblProtists"/>
        </authorList>
    </citation>
    <scope>IDENTIFICATION</scope>
</reference>
<dbReference type="AlphaFoldDB" id="L1JBY2"/>